<reference evidence="3 4" key="1">
    <citation type="submission" date="2021-08" db="EMBL/GenBank/DDBJ databases">
        <title>Complete genome sequence of Leptospira kobayashii strain E30.</title>
        <authorList>
            <person name="Nakao R."/>
            <person name="Nakamura S."/>
            <person name="Masuzawa T."/>
            <person name="Koizumi N."/>
        </authorList>
    </citation>
    <scope>NUCLEOTIDE SEQUENCE [LARGE SCALE GENOMIC DNA]</scope>
    <source>
        <strain evidence="3 4">E30</strain>
    </source>
</reference>
<evidence type="ECO:0000256" key="1">
    <source>
        <dbReference type="ARBA" id="ARBA00006432"/>
    </source>
</evidence>
<dbReference type="PANTHER" id="PTHR43201">
    <property type="entry name" value="ACYL-COA SYNTHETASE"/>
    <property type="match status" value="1"/>
</dbReference>
<dbReference type="InterPro" id="IPR045851">
    <property type="entry name" value="AMP-bd_C_sf"/>
</dbReference>
<proteinExistence type="inferred from homology"/>
<name>A0ABM7UP00_9LEPT</name>
<dbReference type="PANTHER" id="PTHR43201:SF8">
    <property type="entry name" value="ACYL-COA SYNTHETASE FAMILY MEMBER 3"/>
    <property type="match status" value="1"/>
</dbReference>
<feature type="domain" description="AMP-dependent synthetase/ligase" evidence="2">
    <location>
        <begin position="47"/>
        <end position="213"/>
    </location>
</feature>
<dbReference type="SUPFAM" id="SSF56801">
    <property type="entry name" value="Acetyl-CoA synthetase-like"/>
    <property type="match status" value="1"/>
</dbReference>
<dbReference type="Proteomes" id="UP000245263">
    <property type="component" value="Chromosome 2"/>
</dbReference>
<evidence type="ECO:0000313" key="4">
    <source>
        <dbReference type="Proteomes" id="UP000245263"/>
    </source>
</evidence>
<dbReference type="Pfam" id="PF00501">
    <property type="entry name" value="AMP-binding"/>
    <property type="match status" value="1"/>
</dbReference>
<dbReference type="InterPro" id="IPR042099">
    <property type="entry name" value="ANL_N_sf"/>
</dbReference>
<comment type="similarity">
    <text evidence="1">Belongs to the ATP-dependent AMP-binding enzyme family.</text>
</comment>
<sequence length="395" mass="45632">MGLLRFADSDYFLDGIWEEDLDAGKEPILIDPQWKNTSLEKLLSNHPIQTEARKNHFWIVTSGSTGIPKLIEKNTDLLAKETETWKHLTDDHFWNFEEENQWIATVPLCHLYGLIWGYFLPKQLHKRVHYTRDPFEIQDIHSQSGKTVLITNPNFLQNLIRKETNLPEKILSSGSKFPVHLSRILRDQGKVELREIYGSTETGAIGFRNPLWKARFLILPEVKTKLTVWEEGEILSVQNGFQSKTAKSLQQNKETLETEWQNQSLLDQDGFFSTNDWGDLSDLGWNHIGRADRITKINGKRVSLDLVETLIGATDLLSEVAVDSIETEEDTILGCILVWKERLGLIDLLEILNREMPKSYIPSLFLEKDRVPKLPNGKTDYTEVKYLLKYSEKVK</sequence>
<dbReference type="EMBL" id="AP025029">
    <property type="protein sequence ID" value="BDA80893.1"/>
    <property type="molecule type" value="Genomic_DNA"/>
</dbReference>
<dbReference type="InterPro" id="IPR000873">
    <property type="entry name" value="AMP-dep_synth/lig_dom"/>
</dbReference>
<dbReference type="Gene3D" id="3.30.300.30">
    <property type="match status" value="1"/>
</dbReference>
<dbReference type="Gene3D" id="3.40.50.12780">
    <property type="entry name" value="N-terminal domain of ligase-like"/>
    <property type="match status" value="1"/>
</dbReference>
<dbReference type="RefSeq" id="WP_109022302.1">
    <property type="nucleotide sequence ID" value="NZ_AP025029.1"/>
</dbReference>
<gene>
    <name evidence="3" type="ORF">LPTSP3_g38230</name>
</gene>
<evidence type="ECO:0000259" key="2">
    <source>
        <dbReference type="Pfam" id="PF00501"/>
    </source>
</evidence>
<evidence type="ECO:0000313" key="3">
    <source>
        <dbReference type="EMBL" id="BDA80893.1"/>
    </source>
</evidence>
<protein>
    <recommendedName>
        <fullName evidence="2">AMP-dependent synthetase/ligase domain-containing protein</fullName>
    </recommendedName>
</protein>
<keyword evidence="4" id="KW-1185">Reference proteome</keyword>
<organism evidence="3 4">
    <name type="scientific">Leptospira kobayashii</name>
    <dbReference type="NCBI Taxonomy" id="1917830"/>
    <lineage>
        <taxon>Bacteria</taxon>
        <taxon>Pseudomonadati</taxon>
        <taxon>Spirochaetota</taxon>
        <taxon>Spirochaetia</taxon>
        <taxon>Leptospirales</taxon>
        <taxon>Leptospiraceae</taxon>
        <taxon>Leptospira</taxon>
    </lineage>
</organism>
<accession>A0ABM7UP00</accession>